<dbReference type="AlphaFoldDB" id="A0AAD3S9Y5"/>
<proteinExistence type="predicted"/>
<sequence>MAYRFCKDCGQVHHFNGELERFVKIAVRIDLVKALLTKYTVNGGSLRVEFEAYVKFALFVGALAMPRRRSRGMETRGQAMGINISRDEAGGSRFNTLANSPDEDDSPSDTDSQIGAASSDRATRKRKQTPDKNSGAHS</sequence>
<keyword evidence="3" id="KW-1185">Reference proteome</keyword>
<dbReference type="EMBL" id="BSYO01000007">
    <property type="protein sequence ID" value="GMH07121.1"/>
    <property type="molecule type" value="Genomic_DNA"/>
</dbReference>
<accession>A0AAD3S9Y5</accession>
<gene>
    <name evidence="2" type="ORF">Nepgr_008961</name>
</gene>
<evidence type="ECO:0000313" key="2">
    <source>
        <dbReference type="EMBL" id="GMH07121.1"/>
    </source>
</evidence>
<feature type="region of interest" description="Disordered" evidence="1">
    <location>
        <begin position="69"/>
        <end position="138"/>
    </location>
</feature>
<evidence type="ECO:0000313" key="3">
    <source>
        <dbReference type="Proteomes" id="UP001279734"/>
    </source>
</evidence>
<organism evidence="2 3">
    <name type="scientific">Nepenthes gracilis</name>
    <name type="common">Slender pitcher plant</name>
    <dbReference type="NCBI Taxonomy" id="150966"/>
    <lineage>
        <taxon>Eukaryota</taxon>
        <taxon>Viridiplantae</taxon>
        <taxon>Streptophyta</taxon>
        <taxon>Embryophyta</taxon>
        <taxon>Tracheophyta</taxon>
        <taxon>Spermatophyta</taxon>
        <taxon>Magnoliopsida</taxon>
        <taxon>eudicotyledons</taxon>
        <taxon>Gunneridae</taxon>
        <taxon>Pentapetalae</taxon>
        <taxon>Caryophyllales</taxon>
        <taxon>Nepenthaceae</taxon>
        <taxon>Nepenthes</taxon>
    </lineage>
</organism>
<dbReference type="Proteomes" id="UP001279734">
    <property type="component" value="Unassembled WGS sequence"/>
</dbReference>
<comment type="caution">
    <text evidence="2">The sequence shown here is derived from an EMBL/GenBank/DDBJ whole genome shotgun (WGS) entry which is preliminary data.</text>
</comment>
<evidence type="ECO:0000256" key="1">
    <source>
        <dbReference type="SAM" id="MobiDB-lite"/>
    </source>
</evidence>
<protein>
    <submittedName>
        <fullName evidence="2">Uncharacterized protein</fullName>
    </submittedName>
</protein>
<name>A0AAD3S9Y5_NEPGR</name>
<reference evidence="2" key="1">
    <citation type="submission" date="2023-05" db="EMBL/GenBank/DDBJ databases">
        <title>Nepenthes gracilis genome sequencing.</title>
        <authorList>
            <person name="Fukushima K."/>
        </authorList>
    </citation>
    <scope>NUCLEOTIDE SEQUENCE</scope>
    <source>
        <strain evidence="2">SING2019-196</strain>
    </source>
</reference>